<evidence type="ECO:0000313" key="5">
    <source>
        <dbReference type="Proteomes" id="UP000094527"/>
    </source>
</evidence>
<feature type="domain" description="Major facilitator superfamily (MFS) profile" evidence="3">
    <location>
        <begin position="23"/>
        <end position="581"/>
    </location>
</feature>
<feature type="transmembrane region" description="Helical" evidence="2">
    <location>
        <begin position="394"/>
        <end position="415"/>
    </location>
</feature>
<dbReference type="Pfam" id="PF07690">
    <property type="entry name" value="MFS_1"/>
    <property type="match status" value="2"/>
</dbReference>
<dbReference type="CDD" id="cd17352">
    <property type="entry name" value="MFS_MCT_SLC16"/>
    <property type="match status" value="1"/>
</dbReference>
<evidence type="ECO:0000256" key="2">
    <source>
        <dbReference type="SAM" id="Phobius"/>
    </source>
</evidence>
<comment type="caution">
    <text evidence="4">The sequence shown here is derived from an EMBL/GenBank/DDBJ whole genome shotgun (WGS) entry which is preliminary data.</text>
</comment>
<sequence length="640" mass="69445">MGGGHQTTRKKKGPPTPPDGGWGWWVVAASFLIHVVADGVAYTFGLFFVYISKEFQETKSATSWITSIMAGMTYGSGPLAGALVNKFGCRATSILGSFVASFGFAISYYAESVGFLYISIGLVGGLGLGLIYLPAIVSVTSYFEKRRSFATGIAVCGSGFGTFLLAPLIEIVIRHYEWRPALVITGGIIFSCFFFSCFFKPLKDTEEDDDEEEEAVENPRYPSILEPDVQKPLIKSPEHPGSPQSAVEPLEKQCFSVQYLKPSHNETLTMSCSQPALRGVIGSIDSLHRFDPSRKRHSLRMTSFGKVFDQNQNSADVTPGLIVQRKDIFYSGSLVKIPDANPKGNSRIDLDHINMRPLAGDDAKKKCCGCLPCPAEIKEAFNSMTDFTILKDPIFLFFAFSNFFTSIGYNVPYIYLVDMAVGNDPDNPIHSIKEAGFLLAIVGIANTISRVILGYLSDKTWMNRLYLYNGALAVCGLSIAVAPHVYTDLVALQICAATFGATVGVYVSLTSVLIVDLLGLEKLTNAFGLLLLFQGVATVIGPPIVGDLCDHFNNHEYGFGLAGGMIAVSGLMLFFIPFLQRRQKAEETCSAATEQQALSSGNQSCADINGTTKDDHNNQCSNGICNGAATKFSNNNFNEV</sequence>
<dbReference type="Gene3D" id="1.20.1250.20">
    <property type="entry name" value="MFS general substrate transporter like domains"/>
    <property type="match status" value="2"/>
</dbReference>
<dbReference type="InterPro" id="IPR050327">
    <property type="entry name" value="Proton-linked_MCT"/>
</dbReference>
<dbReference type="PANTHER" id="PTHR11360">
    <property type="entry name" value="MONOCARBOXYLATE TRANSPORTER"/>
    <property type="match status" value="1"/>
</dbReference>
<gene>
    <name evidence="4" type="ORF">Ocin01_14867</name>
</gene>
<feature type="transmembrane region" description="Helical" evidence="2">
    <location>
        <begin position="116"/>
        <end position="137"/>
    </location>
</feature>
<dbReference type="EMBL" id="LJIJ01001412">
    <property type="protein sequence ID" value="ODM91819.1"/>
    <property type="molecule type" value="Genomic_DNA"/>
</dbReference>
<feature type="transmembrane region" description="Helical" evidence="2">
    <location>
        <begin position="181"/>
        <end position="199"/>
    </location>
</feature>
<dbReference type="OMA" id="TAMWHIV"/>
<dbReference type="AlphaFoldDB" id="A0A1D2MFS3"/>
<feature type="transmembrane region" description="Helical" evidence="2">
    <location>
        <begin position="63"/>
        <end position="84"/>
    </location>
</feature>
<feature type="transmembrane region" description="Helical" evidence="2">
    <location>
        <begin position="557"/>
        <end position="576"/>
    </location>
</feature>
<feature type="transmembrane region" description="Helical" evidence="2">
    <location>
        <begin position="91"/>
        <end position="110"/>
    </location>
</feature>
<keyword evidence="2" id="KW-1133">Transmembrane helix</keyword>
<accession>A0A1D2MFS3</accession>
<feature type="transmembrane region" description="Helical" evidence="2">
    <location>
        <begin position="21"/>
        <end position="51"/>
    </location>
</feature>
<reference evidence="4 5" key="1">
    <citation type="journal article" date="2016" name="Genome Biol. Evol.">
        <title>Gene Family Evolution Reflects Adaptation to Soil Environmental Stressors in the Genome of the Collembolan Orchesella cincta.</title>
        <authorList>
            <person name="Faddeeva-Vakhrusheva A."/>
            <person name="Derks M.F."/>
            <person name="Anvar S.Y."/>
            <person name="Agamennone V."/>
            <person name="Suring W."/>
            <person name="Smit S."/>
            <person name="van Straalen N.M."/>
            <person name="Roelofs D."/>
        </authorList>
    </citation>
    <scope>NUCLEOTIDE SEQUENCE [LARGE SCALE GENOMIC DNA]</scope>
    <source>
        <tissue evidence="4">Mixed pool</tissue>
    </source>
</reference>
<evidence type="ECO:0000256" key="1">
    <source>
        <dbReference type="ARBA" id="ARBA00004141"/>
    </source>
</evidence>
<dbReference type="GO" id="GO:0008028">
    <property type="term" value="F:monocarboxylic acid transmembrane transporter activity"/>
    <property type="evidence" value="ECO:0007669"/>
    <property type="project" value="TreeGrafter"/>
</dbReference>
<dbReference type="OrthoDB" id="6499973at2759"/>
<keyword evidence="5" id="KW-1185">Reference proteome</keyword>
<proteinExistence type="predicted"/>
<dbReference type="STRING" id="48709.A0A1D2MFS3"/>
<name>A0A1D2MFS3_ORCCI</name>
<feature type="transmembrane region" description="Helical" evidence="2">
    <location>
        <begin position="465"/>
        <end position="485"/>
    </location>
</feature>
<feature type="transmembrane region" description="Helical" evidence="2">
    <location>
        <begin position="435"/>
        <end position="453"/>
    </location>
</feature>
<keyword evidence="2" id="KW-0812">Transmembrane</keyword>
<organism evidence="4 5">
    <name type="scientific">Orchesella cincta</name>
    <name type="common">Springtail</name>
    <name type="synonym">Podura cincta</name>
    <dbReference type="NCBI Taxonomy" id="48709"/>
    <lineage>
        <taxon>Eukaryota</taxon>
        <taxon>Metazoa</taxon>
        <taxon>Ecdysozoa</taxon>
        <taxon>Arthropoda</taxon>
        <taxon>Hexapoda</taxon>
        <taxon>Collembola</taxon>
        <taxon>Entomobryomorpha</taxon>
        <taxon>Entomobryoidea</taxon>
        <taxon>Orchesellidae</taxon>
        <taxon>Orchesellinae</taxon>
        <taxon>Orchesella</taxon>
    </lineage>
</organism>
<dbReference type="Proteomes" id="UP000094527">
    <property type="component" value="Unassembled WGS sequence"/>
</dbReference>
<dbReference type="InterPro" id="IPR036259">
    <property type="entry name" value="MFS_trans_sf"/>
</dbReference>
<evidence type="ECO:0000259" key="3">
    <source>
        <dbReference type="PROSITE" id="PS50850"/>
    </source>
</evidence>
<evidence type="ECO:0000313" key="4">
    <source>
        <dbReference type="EMBL" id="ODM91819.1"/>
    </source>
</evidence>
<dbReference type="InterPro" id="IPR011701">
    <property type="entry name" value="MFS"/>
</dbReference>
<protein>
    <submittedName>
        <fullName evidence="4">Monocarboxylate transporter 12-B</fullName>
    </submittedName>
</protein>
<feature type="transmembrane region" description="Helical" evidence="2">
    <location>
        <begin position="491"/>
        <end position="515"/>
    </location>
</feature>
<keyword evidence="2" id="KW-0472">Membrane</keyword>
<dbReference type="PANTHER" id="PTHR11360:SF284">
    <property type="entry name" value="EG:103B4.3 PROTEIN-RELATED"/>
    <property type="match status" value="1"/>
</dbReference>
<feature type="transmembrane region" description="Helical" evidence="2">
    <location>
        <begin position="527"/>
        <end position="545"/>
    </location>
</feature>
<dbReference type="InterPro" id="IPR020846">
    <property type="entry name" value="MFS_dom"/>
</dbReference>
<dbReference type="GO" id="GO:0016020">
    <property type="term" value="C:membrane"/>
    <property type="evidence" value="ECO:0007669"/>
    <property type="project" value="UniProtKB-SubCell"/>
</dbReference>
<dbReference type="SUPFAM" id="SSF103473">
    <property type="entry name" value="MFS general substrate transporter"/>
    <property type="match status" value="1"/>
</dbReference>
<dbReference type="PROSITE" id="PS50850">
    <property type="entry name" value="MFS"/>
    <property type="match status" value="1"/>
</dbReference>
<comment type="subcellular location">
    <subcellularLocation>
        <location evidence="1">Membrane</location>
        <topology evidence="1">Multi-pass membrane protein</topology>
    </subcellularLocation>
</comment>
<feature type="transmembrane region" description="Helical" evidence="2">
    <location>
        <begin position="149"/>
        <end position="169"/>
    </location>
</feature>